<name>A0AAN4ZBM4_9BILA</name>
<dbReference type="Proteomes" id="UP001328107">
    <property type="component" value="Unassembled WGS sequence"/>
</dbReference>
<organism evidence="1 2">
    <name type="scientific">Pristionchus mayeri</name>
    <dbReference type="NCBI Taxonomy" id="1317129"/>
    <lineage>
        <taxon>Eukaryota</taxon>
        <taxon>Metazoa</taxon>
        <taxon>Ecdysozoa</taxon>
        <taxon>Nematoda</taxon>
        <taxon>Chromadorea</taxon>
        <taxon>Rhabditida</taxon>
        <taxon>Rhabditina</taxon>
        <taxon>Diplogasteromorpha</taxon>
        <taxon>Diplogasteroidea</taxon>
        <taxon>Neodiplogasteridae</taxon>
        <taxon>Pristionchus</taxon>
    </lineage>
</organism>
<gene>
    <name evidence="1" type="ORF">PMAYCL1PPCAC_05758</name>
</gene>
<keyword evidence="2" id="KW-1185">Reference proteome</keyword>
<dbReference type="InterPro" id="IPR052473">
    <property type="entry name" value="mtLSU_mL53"/>
</dbReference>
<accession>A0AAN4ZBM4</accession>
<dbReference type="Gene3D" id="3.40.30.10">
    <property type="entry name" value="Glutaredoxin"/>
    <property type="match status" value="1"/>
</dbReference>
<evidence type="ECO:0000313" key="1">
    <source>
        <dbReference type="EMBL" id="GMR35563.1"/>
    </source>
</evidence>
<evidence type="ECO:0008006" key="3">
    <source>
        <dbReference type="Google" id="ProtNLM"/>
    </source>
</evidence>
<protein>
    <recommendedName>
        <fullName evidence="3">Ribosomal protein</fullName>
    </recommendedName>
</protein>
<proteinExistence type="predicted"/>
<sequence>MCQMWQKIRYGVKWNQAERLALGVRAIDLQKVKSIDISMDPLYEGNQSIRAFWMAVMNPRVRMTNPAVKVKANLTNDRMKPNFVATLADGKKLRFETDKMPAADLVFTFNRLLGNPEMGKAGTRPRPTL</sequence>
<evidence type="ECO:0000313" key="2">
    <source>
        <dbReference type="Proteomes" id="UP001328107"/>
    </source>
</evidence>
<dbReference type="EMBL" id="BTRK01000002">
    <property type="protein sequence ID" value="GMR35563.1"/>
    <property type="molecule type" value="Genomic_DNA"/>
</dbReference>
<reference evidence="2" key="1">
    <citation type="submission" date="2022-10" db="EMBL/GenBank/DDBJ databases">
        <title>Genome assembly of Pristionchus species.</title>
        <authorList>
            <person name="Yoshida K."/>
            <person name="Sommer R.J."/>
        </authorList>
    </citation>
    <scope>NUCLEOTIDE SEQUENCE [LARGE SCALE GENOMIC DNA]</scope>
    <source>
        <strain evidence="2">RS5460</strain>
    </source>
</reference>
<comment type="caution">
    <text evidence="1">The sequence shown here is derived from an EMBL/GenBank/DDBJ whole genome shotgun (WGS) entry which is preliminary data.</text>
</comment>
<dbReference type="PANTHER" id="PTHR33618:SF1">
    <property type="entry name" value="LARGE RIBOSOMAL SUBUNIT PROTEIN ML53"/>
    <property type="match status" value="1"/>
</dbReference>
<dbReference type="AlphaFoldDB" id="A0AAN4ZBM4"/>
<dbReference type="PANTHER" id="PTHR33618">
    <property type="entry name" value="39S RIBOSOMAL PROTEIN L53, MITOCHONDRIAL"/>
    <property type="match status" value="1"/>
</dbReference>
<dbReference type="GO" id="GO:0005762">
    <property type="term" value="C:mitochondrial large ribosomal subunit"/>
    <property type="evidence" value="ECO:0007669"/>
    <property type="project" value="TreeGrafter"/>
</dbReference>